<protein>
    <submittedName>
        <fullName evidence="2">Uncharacterized protein</fullName>
    </submittedName>
</protein>
<organism evidence="2 3">
    <name type="scientific">Vanilla planifolia</name>
    <name type="common">Vanilla</name>
    <dbReference type="NCBI Taxonomy" id="51239"/>
    <lineage>
        <taxon>Eukaryota</taxon>
        <taxon>Viridiplantae</taxon>
        <taxon>Streptophyta</taxon>
        <taxon>Embryophyta</taxon>
        <taxon>Tracheophyta</taxon>
        <taxon>Spermatophyta</taxon>
        <taxon>Magnoliopsida</taxon>
        <taxon>Liliopsida</taxon>
        <taxon>Asparagales</taxon>
        <taxon>Orchidaceae</taxon>
        <taxon>Vanilloideae</taxon>
        <taxon>Vanilleae</taxon>
        <taxon>Vanilla</taxon>
    </lineage>
</organism>
<reference evidence="2 3" key="1">
    <citation type="journal article" date="2020" name="Nat. Food">
        <title>A phased Vanilla planifolia genome enables genetic improvement of flavour and production.</title>
        <authorList>
            <person name="Hasing T."/>
            <person name="Tang H."/>
            <person name="Brym M."/>
            <person name="Khazi F."/>
            <person name="Huang T."/>
            <person name="Chambers A.H."/>
        </authorList>
    </citation>
    <scope>NUCLEOTIDE SEQUENCE [LARGE SCALE GENOMIC DNA]</scope>
    <source>
        <tissue evidence="2">Leaf</tissue>
    </source>
</reference>
<dbReference type="AlphaFoldDB" id="A0A835VAZ8"/>
<comment type="caution">
    <text evidence="2">The sequence shown here is derived from an EMBL/GenBank/DDBJ whole genome shotgun (WGS) entry which is preliminary data.</text>
</comment>
<sequence length="193" mass="21457">MKGREDDDRNETQIAQGLPQFVPLNKDLAFLLSGKAIRVGVKHRRERRRMAGIFLGFPVGGDAIEVPPEHAEAADPMAIAAHRGMEVDMTFRPIEHPIEPINHDQPVRCPLPEPSILNDGRIWKERMSSSSARMRADLPVMKDGVPIEREGNGRRHKSAPRSRPILPSLSAPENQILKLLEECNVAEDGTTGI</sequence>
<evidence type="ECO:0000313" key="2">
    <source>
        <dbReference type="EMBL" id="KAG0492037.1"/>
    </source>
</evidence>
<dbReference type="EMBL" id="JADCNL010000002">
    <property type="protein sequence ID" value="KAG0492037.1"/>
    <property type="molecule type" value="Genomic_DNA"/>
</dbReference>
<feature type="region of interest" description="Disordered" evidence="1">
    <location>
        <begin position="144"/>
        <end position="168"/>
    </location>
</feature>
<dbReference type="Proteomes" id="UP000636800">
    <property type="component" value="Chromosome 2"/>
</dbReference>
<evidence type="ECO:0000256" key="1">
    <source>
        <dbReference type="SAM" id="MobiDB-lite"/>
    </source>
</evidence>
<name>A0A835VAZ8_VANPL</name>
<keyword evidence="3" id="KW-1185">Reference proteome</keyword>
<accession>A0A835VAZ8</accession>
<dbReference type="PANTHER" id="PTHR34196:SF2">
    <property type="entry name" value="OS02G0697700 PROTEIN"/>
    <property type="match status" value="1"/>
</dbReference>
<dbReference type="OrthoDB" id="2018786at2759"/>
<gene>
    <name evidence="2" type="ORF">HPP92_005435</name>
</gene>
<dbReference type="PANTHER" id="PTHR34196">
    <property type="entry name" value="OS02G0697700 PROTEIN"/>
    <property type="match status" value="1"/>
</dbReference>
<proteinExistence type="predicted"/>
<evidence type="ECO:0000313" key="3">
    <source>
        <dbReference type="Proteomes" id="UP000636800"/>
    </source>
</evidence>